<name>A0A0F9GCQ7_9ZZZZ</name>
<dbReference type="InterPro" id="IPR010710">
    <property type="entry name" value="DUF1289"/>
</dbReference>
<accession>A0A0F9GCQ7</accession>
<dbReference type="Pfam" id="PF06945">
    <property type="entry name" value="DUF1289"/>
    <property type="match status" value="1"/>
</dbReference>
<comment type="caution">
    <text evidence="1">The sequence shown here is derived from an EMBL/GenBank/DDBJ whole genome shotgun (WGS) entry which is preliminary data.</text>
</comment>
<dbReference type="AlphaFoldDB" id="A0A0F9GCQ7"/>
<organism evidence="1">
    <name type="scientific">marine sediment metagenome</name>
    <dbReference type="NCBI Taxonomy" id="412755"/>
    <lineage>
        <taxon>unclassified sequences</taxon>
        <taxon>metagenomes</taxon>
        <taxon>ecological metagenomes</taxon>
    </lineage>
</organism>
<protein>
    <recommendedName>
        <fullName evidence="2">DUF1289 domain-containing protein</fullName>
    </recommendedName>
</protein>
<dbReference type="EMBL" id="LAZR01018398">
    <property type="protein sequence ID" value="KKL96568.1"/>
    <property type="molecule type" value="Genomic_DNA"/>
</dbReference>
<evidence type="ECO:0000313" key="1">
    <source>
        <dbReference type="EMBL" id="KKL96568.1"/>
    </source>
</evidence>
<dbReference type="PANTHER" id="PTHR35175">
    <property type="entry name" value="DUF1289 DOMAIN-CONTAINING PROTEIN"/>
    <property type="match status" value="1"/>
</dbReference>
<gene>
    <name evidence="1" type="ORF">LCGC14_1843180</name>
</gene>
<reference evidence="1" key="1">
    <citation type="journal article" date="2015" name="Nature">
        <title>Complex archaea that bridge the gap between prokaryotes and eukaryotes.</title>
        <authorList>
            <person name="Spang A."/>
            <person name="Saw J.H."/>
            <person name="Jorgensen S.L."/>
            <person name="Zaremba-Niedzwiedzka K."/>
            <person name="Martijn J."/>
            <person name="Lind A.E."/>
            <person name="van Eijk R."/>
            <person name="Schleper C."/>
            <person name="Guy L."/>
            <person name="Ettema T.J."/>
        </authorList>
    </citation>
    <scope>NUCLEOTIDE SEQUENCE</scope>
</reference>
<dbReference type="PANTHER" id="PTHR35175:SF2">
    <property type="entry name" value="DUF1289 DOMAIN-CONTAINING PROTEIN"/>
    <property type="match status" value="1"/>
</dbReference>
<sequence length="72" mass="8311">MPIPTKPIKRQRGVPNIDYSVPSPCVSLCLLDETDTFCIGCLRTIDELRDWCIMTAEQKTKVLEEIEERKKD</sequence>
<proteinExistence type="predicted"/>
<evidence type="ECO:0008006" key="2">
    <source>
        <dbReference type="Google" id="ProtNLM"/>
    </source>
</evidence>